<dbReference type="Pfam" id="PF00412">
    <property type="entry name" value="LIM"/>
    <property type="match status" value="1"/>
</dbReference>
<dbReference type="PANTHER" id="PTHR43774:SF1">
    <property type="entry name" value="PEPTIDE METHIONINE SULFOXIDE REDUCTASE MSRA 2"/>
    <property type="match status" value="1"/>
</dbReference>
<protein>
    <recommendedName>
        <fullName evidence="2">peptide-methionine (S)-S-oxide reductase</fullName>
        <ecNumber evidence="2">1.8.4.11</ecNumber>
    </recommendedName>
    <alternativeName>
        <fullName evidence="8">Peptide-methionine (S)-S-oxide reductase</fullName>
    </alternativeName>
</protein>
<evidence type="ECO:0000256" key="10">
    <source>
        <dbReference type="ARBA" id="ARBA00048782"/>
    </source>
</evidence>
<keyword evidence="6" id="KW-0560">Oxidoreductase</keyword>
<keyword evidence="4" id="KW-0677">Repeat</keyword>
<proteinExistence type="inferred from homology"/>
<dbReference type="InterPro" id="IPR036509">
    <property type="entry name" value="Met_Sox_Rdtase_MsrA_sf"/>
</dbReference>
<evidence type="ECO:0000256" key="7">
    <source>
        <dbReference type="ARBA" id="ARBA00023038"/>
    </source>
</evidence>
<feature type="region of interest" description="Disordered" evidence="12">
    <location>
        <begin position="300"/>
        <end position="429"/>
    </location>
</feature>
<dbReference type="SMART" id="SM00132">
    <property type="entry name" value="LIM"/>
    <property type="match status" value="1"/>
</dbReference>
<feature type="compositionally biased region" description="Polar residues" evidence="12">
    <location>
        <begin position="339"/>
        <end position="348"/>
    </location>
</feature>
<dbReference type="PROSITE" id="PS50023">
    <property type="entry name" value="LIM_DOMAIN_2"/>
    <property type="match status" value="1"/>
</dbReference>
<organism evidence="14 15">
    <name type="scientific">Ustilago bromivora</name>
    <dbReference type="NCBI Taxonomy" id="307758"/>
    <lineage>
        <taxon>Eukaryota</taxon>
        <taxon>Fungi</taxon>
        <taxon>Dikarya</taxon>
        <taxon>Basidiomycota</taxon>
        <taxon>Ustilaginomycotina</taxon>
        <taxon>Ustilaginomycetes</taxon>
        <taxon>Ustilaginales</taxon>
        <taxon>Ustilaginaceae</taxon>
        <taxon>Ustilago</taxon>
    </lineage>
</organism>
<comment type="similarity">
    <text evidence="1">Belongs to the MsrA Met sulfoxide reductase family.</text>
</comment>
<evidence type="ECO:0000256" key="5">
    <source>
        <dbReference type="ARBA" id="ARBA00022833"/>
    </source>
</evidence>
<evidence type="ECO:0000256" key="3">
    <source>
        <dbReference type="ARBA" id="ARBA00022723"/>
    </source>
</evidence>
<dbReference type="PROSITE" id="PS00478">
    <property type="entry name" value="LIM_DOMAIN_1"/>
    <property type="match status" value="1"/>
</dbReference>
<gene>
    <name evidence="14" type="ORF">UBRO2_02658</name>
</gene>
<feature type="compositionally biased region" description="Polar residues" evidence="12">
    <location>
        <begin position="307"/>
        <end position="322"/>
    </location>
</feature>
<dbReference type="CDD" id="cd09326">
    <property type="entry name" value="LIM_CRP_like"/>
    <property type="match status" value="1"/>
</dbReference>
<dbReference type="Gene3D" id="2.10.110.10">
    <property type="entry name" value="Cysteine Rich Protein"/>
    <property type="match status" value="1"/>
</dbReference>
<dbReference type="Proteomes" id="UP000658997">
    <property type="component" value="Unassembled WGS sequence"/>
</dbReference>
<reference evidence="14" key="1">
    <citation type="submission" date="2018-08" db="EMBL/GenBank/DDBJ databases">
        <authorList>
            <person name="Guldener U."/>
        </authorList>
    </citation>
    <scope>NUCLEOTIDE SEQUENCE</scope>
    <source>
        <strain evidence="14">UB2</strain>
    </source>
</reference>
<feature type="compositionally biased region" description="Polar residues" evidence="12">
    <location>
        <begin position="356"/>
        <end position="379"/>
    </location>
</feature>
<evidence type="ECO:0000256" key="8">
    <source>
        <dbReference type="ARBA" id="ARBA00030643"/>
    </source>
</evidence>
<evidence type="ECO:0000256" key="1">
    <source>
        <dbReference type="ARBA" id="ARBA00005591"/>
    </source>
</evidence>
<evidence type="ECO:0000256" key="9">
    <source>
        <dbReference type="ARBA" id="ARBA00047806"/>
    </source>
</evidence>
<evidence type="ECO:0000313" key="14">
    <source>
        <dbReference type="EMBL" id="SYW78622.1"/>
    </source>
</evidence>
<dbReference type="GO" id="GO:0030695">
    <property type="term" value="F:GTPase regulator activity"/>
    <property type="evidence" value="ECO:0007669"/>
    <property type="project" value="UniProtKB-ARBA"/>
</dbReference>
<dbReference type="PANTHER" id="PTHR43774">
    <property type="entry name" value="PEPTIDE METHIONINE SULFOXIDE REDUCTASE"/>
    <property type="match status" value="1"/>
</dbReference>
<dbReference type="SUPFAM" id="SSF55068">
    <property type="entry name" value="Peptide methionine sulfoxide reductase"/>
    <property type="match status" value="1"/>
</dbReference>
<keyword evidence="15" id="KW-1185">Reference proteome</keyword>
<feature type="compositionally biased region" description="Polar residues" evidence="12">
    <location>
        <begin position="476"/>
        <end position="487"/>
    </location>
</feature>
<dbReference type="GO" id="GO:0034599">
    <property type="term" value="P:cellular response to oxidative stress"/>
    <property type="evidence" value="ECO:0007669"/>
    <property type="project" value="UniProtKB-ARBA"/>
</dbReference>
<evidence type="ECO:0000256" key="4">
    <source>
        <dbReference type="ARBA" id="ARBA00022737"/>
    </source>
</evidence>
<evidence type="ECO:0000256" key="2">
    <source>
        <dbReference type="ARBA" id="ARBA00012502"/>
    </source>
</evidence>
<comment type="catalytic activity">
    <reaction evidence="9">
        <text>L-methionyl-[protein] + [thioredoxin]-disulfide + H2O = L-methionyl-(S)-S-oxide-[protein] + [thioredoxin]-dithiol</text>
        <dbReference type="Rhea" id="RHEA:14217"/>
        <dbReference type="Rhea" id="RHEA-COMP:10698"/>
        <dbReference type="Rhea" id="RHEA-COMP:10700"/>
        <dbReference type="Rhea" id="RHEA-COMP:12313"/>
        <dbReference type="Rhea" id="RHEA-COMP:12315"/>
        <dbReference type="ChEBI" id="CHEBI:15377"/>
        <dbReference type="ChEBI" id="CHEBI:16044"/>
        <dbReference type="ChEBI" id="CHEBI:29950"/>
        <dbReference type="ChEBI" id="CHEBI:44120"/>
        <dbReference type="ChEBI" id="CHEBI:50058"/>
        <dbReference type="EC" id="1.8.4.11"/>
    </reaction>
</comment>
<dbReference type="AlphaFoldDB" id="A0A8H8QLD2"/>
<dbReference type="EMBL" id="ULHB01000043">
    <property type="protein sequence ID" value="SYW78622.1"/>
    <property type="molecule type" value="Genomic_DNA"/>
</dbReference>
<feature type="compositionally biased region" description="Low complexity" evidence="12">
    <location>
        <begin position="405"/>
        <end position="415"/>
    </location>
</feature>
<dbReference type="HAMAP" id="MF_01401">
    <property type="entry name" value="MsrA"/>
    <property type="match status" value="1"/>
</dbReference>
<accession>A0A8H8QLD2</accession>
<feature type="region of interest" description="Disordered" evidence="12">
    <location>
        <begin position="461"/>
        <end position="529"/>
    </location>
</feature>
<keyword evidence="5 11" id="KW-0862">Zinc</keyword>
<evidence type="ECO:0000256" key="6">
    <source>
        <dbReference type="ARBA" id="ARBA00023002"/>
    </source>
</evidence>
<dbReference type="FunFam" id="2.10.110.10:FF:000001">
    <property type="entry name" value="Cysteine and glycine-rich protein 1"/>
    <property type="match status" value="1"/>
</dbReference>
<dbReference type="FunFam" id="3.30.1060.10:FF:000006">
    <property type="entry name" value="Peptide methionine sulfoxide reductase"/>
    <property type="match status" value="1"/>
</dbReference>
<comment type="catalytic activity">
    <reaction evidence="10">
        <text>[thioredoxin]-disulfide + L-methionine + H2O = L-methionine (S)-S-oxide + [thioredoxin]-dithiol</text>
        <dbReference type="Rhea" id="RHEA:19993"/>
        <dbReference type="Rhea" id="RHEA-COMP:10698"/>
        <dbReference type="Rhea" id="RHEA-COMP:10700"/>
        <dbReference type="ChEBI" id="CHEBI:15377"/>
        <dbReference type="ChEBI" id="CHEBI:29950"/>
        <dbReference type="ChEBI" id="CHEBI:50058"/>
        <dbReference type="ChEBI" id="CHEBI:57844"/>
        <dbReference type="ChEBI" id="CHEBI:58772"/>
        <dbReference type="EC" id="1.8.4.11"/>
    </reaction>
</comment>
<evidence type="ECO:0000313" key="15">
    <source>
        <dbReference type="Proteomes" id="UP000658997"/>
    </source>
</evidence>
<dbReference type="GO" id="GO:0046872">
    <property type="term" value="F:metal ion binding"/>
    <property type="evidence" value="ECO:0007669"/>
    <property type="project" value="UniProtKB-KW"/>
</dbReference>
<dbReference type="Gene3D" id="3.30.1060.10">
    <property type="entry name" value="Peptide methionine sulphoxide reductase MsrA"/>
    <property type="match status" value="1"/>
</dbReference>
<keyword evidence="3 11" id="KW-0479">Metal-binding</keyword>
<keyword evidence="7 11" id="KW-0440">LIM domain</keyword>
<feature type="compositionally biased region" description="Low complexity" evidence="12">
    <location>
        <begin position="323"/>
        <end position="336"/>
    </location>
</feature>
<evidence type="ECO:0000256" key="12">
    <source>
        <dbReference type="SAM" id="MobiDB-lite"/>
    </source>
</evidence>
<sequence>MSRFFSLFTKSSQPLIQHLGPPTTSTAQAAQSALANMSAGQETATVASGCFWGTEDIYRKAYGNGNGLLDAKVGFIGGSESSKNPTYEEVCTGRTGHAEATQIQYDPSKVSYAELIEFFYRTHDPTQLNQQGNDRGTQYRSAIFAHDQNQLDTAKKVTEEVQKKHFDAKGKKVVTQLEIRKAEDFFPADDYHQQYLINNPNGYHCSTHRYWCHNNITLPARSTPQMPRFAVPAAPKCARCNTSVYLAEQVIGPASKPYHKTCLTCVVCNKRLDSALLVEHDGEPYCKNCHKEHLGTGKGGFAKAVSLSPTSPKSPRSPATNLTNSTRSPISTPSRTGAAMQQFSTPETMLSRGGYTDSSARRSPSPTKFTPGASLTGSEDQVPGISIRPRGIGVTSPLASPPSPTKASSPSARTADIVSCSGEGKSSPAPIRSIDEAIASGNAVLNDPVARLQAAVGGMSINNPPTASNEDDSFEATPTTHSATGHTIPSADYYATPPPPASTRDRATTPSSSSKPQYTQETTYAEDGTPITIQTCRIAATDTIGSIRFTGTSSPTSTTARLPPTVNTASPLSAIGSLPPPRRPDPKTLTVRNRQNRIELKHSRREWRYPVVREVR</sequence>
<dbReference type="InterPro" id="IPR001781">
    <property type="entry name" value="Znf_LIM"/>
</dbReference>
<feature type="compositionally biased region" description="Polar residues" evidence="12">
    <location>
        <begin position="508"/>
        <end position="523"/>
    </location>
</feature>
<comment type="caution">
    <text evidence="14">The sequence shown here is derived from an EMBL/GenBank/DDBJ whole genome shotgun (WGS) entry which is preliminary data.</text>
</comment>
<feature type="domain" description="LIM zinc-binding" evidence="13">
    <location>
        <begin position="235"/>
        <end position="296"/>
    </location>
</feature>
<evidence type="ECO:0000256" key="11">
    <source>
        <dbReference type="PROSITE-ProRule" id="PRU00125"/>
    </source>
</evidence>
<dbReference type="Pfam" id="PF01625">
    <property type="entry name" value="PMSR"/>
    <property type="match status" value="1"/>
</dbReference>
<dbReference type="GO" id="GO:0008113">
    <property type="term" value="F:peptide-methionine (S)-S-oxide reductase activity"/>
    <property type="evidence" value="ECO:0007669"/>
    <property type="project" value="UniProtKB-EC"/>
</dbReference>
<name>A0A8H8QLD2_9BASI</name>
<evidence type="ECO:0000259" key="13">
    <source>
        <dbReference type="PROSITE" id="PS50023"/>
    </source>
</evidence>
<dbReference type="SUPFAM" id="SSF57716">
    <property type="entry name" value="Glucocorticoid receptor-like (DNA-binding domain)"/>
    <property type="match status" value="2"/>
</dbReference>
<dbReference type="EC" id="1.8.4.11" evidence="2"/>
<dbReference type="InterPro" id="IPR002569">
    <property type="entry name" value="Met_Sox_Rdtase_MsrA_dom"/>
</dbReference>
<dbReference type="NCBIfam" id="TIGR00401">
    <property type="entry name" value="msrA"/>
    <property type="match status" value="1"/>
</dbReference>